<gene>
    <name evidence="1" type="ORF">LNTAR_17243</name>
</gene>
<comment type="caution">
    <text evidence="1">The sequence shown here is derived from an EMBL/GenBank/DDBJ whole genome shotgun (WGS) entry which is preliminary data.</text>
</comment>
<dbReference type="InterPro" id="IPR036237">
    <property type="entry name" value="Xyl_isomerase-like_sf"/>
</dbReference>
<reference evidence="1 2" key="1">
    <citation type="journal article" date="2010" name="J. Bacteriol.">
        <title>Genome sequence of Lentisphaera araneosa HTCC2155T, the type species of the order Lentisphaerales in the phylum Lentisphaerae.</title>
        <authorList>
            <person name="Thrash J.C."/>
            <person name="Cho J.C."/>
            <person name="Vergin K.L."/>
            <person name="Morris R.M."/>
            <person name="Giovannoni S.J."/>
        </authorList>
    </citation>
    <scope>NUCLEOTIDE SEQUENCE [LARGE SCALE GENOMIC DNA]</scope>
    <source>
        <strain evidence="1 2">HTCC2155</strain>
    </source>
</reference>
<accession>A6DFD7</accession>
<dbReference type="PROSITE" id="PS00730">
    <property type="entry name" value="AP_NUCLEASE_F2_2"/>
    <property type="match status" value="1"/>
</dbReference>
<protein>
    <submittedName>
        <fullName evidence="1">Uncharacterized protein</fullName>
    </submittedName>
</protein>
<organism evidence="1 2">
    <name type="scientific">Lentisphaera araneosa HTCC2155</name>
    <dbReference type="NCBI Taxonomy" id="313628"/>
    <lineage>
        <taxon>Bacteria</taxon>
        <taxon>Pseudomonadati</taxon>
        <taxon>Lentisphaerota</taxon>
        <taxon>Lentisphaeria</taxon>
        <taxon>Lentisphaerales</taxon>
        <taxon>Lentisphaeraceae</taxon>
        <taxon>Lentisphaera</taxon>
    </lineage>
</organism>
<dbReference type="eggNOG" id="COG1082">
    <property type="taxonomic scope" value="Bacteria"/>
</dbReference>
<name>A6DFD7_9BACT</name>
<dbReference type="Proteomes" id="UP000004947">
    <property type="component" value="Unassembled WGS sequence"/>
</dbReference>
<keyword evidence="2" id="KW-1185">Reference proteome</keyword>
<evidence type="ECO:0000313" key="2">
    <source>
        <dbReference type="Proteomes" id="UP000004947"/>
    </source>
</evidence>
<dbReference type="STRING" id="313628.LNTAR_17243"/>
<evidence type="ECO:0000313" key="1">
    <source>
        <dbReference type="EMBL" id="EDM29517.1"/>
    </source>
</evidence>
<dbReference type="AlphaFoldDB" id="A6DFD7"/>
<dbReference type="RefSeq" id="WP_007276639.1">
    <property type="nucleotide sequence ID" value="NZ_ABCK01000001.1"/>
</dbReference>
<dbReference type="GO" id="GO:0008270">
    <property type="term" value="F:zinc ion binding"/>
    <property type="evidence" value="ECO:0007669"/>
    <property type="project" value="InterPro"/>
</dbReference>
<dbReference type="NCBIfam" id="NF035939">
    <property type="entry name" value="TIM_EboE"/>
    <property type="match status" value="1"/>
</dbReference>
<sequence length="366" mass="41693">MQISSGQHLSFCLNVFALDDLEKIFAVLANECQSIKSQVSEKQPMGLGLWLSAQVADELQDEEKLKSLQVQLTKFDFYVFTLNIFPYGNFHESPVKEKVYYPDWGDQKRLDYTCKAAEILAKLCPDEYGTMSTVPVTFGKELPLEAVDTIRQCSQYLQALESRTGVKIELAFEPEPDCYLETCDEALRFFEELRSQLTKGEMEYLGVCLDTCHSALQYEDPIENLEKYVNAAVKVSKVQISAAPVIMCGSDSDKEILRPFAEPVYLHQTRVKDSEGLVTFYKDLPEALLNGDAGEWRCHFHIPLHFTGNGVLQSTNKDLSRSFFALAQKHCRHFETETYTYFVLPNASESVSDSISQELMWVKERL</sequence>
<dbReference type="Gene3D" id="3.20.20.150">
    <property type="entry name" value="Divalent-metal-dependent TIM barrel enzymes"/>
    <property type="match status" value="1"/>
</dbReference>
<dbReference type="EMBL" id="ABCK01000001">
    <property type="protein sequence ID" value="EDM29517.1"/>
    <property type="molecule type" value="Genomic_DNA"/>
</dbReference>
<dbReference type="OrthoDB" id="9785907at2"/>
<proteinExistence type="predicted"/>
<dbReference type="InterPro" id="IPR018246">
    <property type="entry name" value="AP_endonuc_F2_Zn_BS"/>
</dbReference>
<dbReference type="SUPFAM" id="SSF51658">
    <property type="entry name" value="Xylose isomerase-like"/>
    <property type="match status" value="1"/>
</dbReference>